<dbReference type="GO" id="GO:0008703">
    <property type="term" value="F:5-amino-6-(5-phosphoribosylamino)uracil reductase activity"/>
    <property type="evidence" value="ECO:0007669"/>
    <property type="project" value="UniProtKB-EC"/>
</dbReference>
<evidence type="ECO:0000313" key="15">
    <source>
        <dbReference type="Proteomes" id="UP001652504"/>
    </source>
</evidence>
<keyword evidence="8 12" id="KW-0862">Zinc</keyword>
<comment type="similarity">
    <text evidence="5 12">In the C-terminal section; belongs to the HTP reductase family.</text>
</comment>
<keyword evidence="12 14" id="KW-0378">Hydrolase</keyword>
<comment type="pathway">
    <text evidence="2 12">Cofactor biosynthesis; riboflavin biosynthesis; 5-amino-6-(D-ribitylamino)uracil from GTP: step 2/4.</text>
</comment>
<dbReference type="InterPro" id="IPR002734">
    <property type="entry name" value="RibDG_C"/>
</dbReference>
<dbReference type="InterPro" id="IPR004794">
    <property type="entry name" value="Eubact_RibD"/>
</dbReference>
<dbReference type="EMBL" id="JAOWKX010000001">
    <property type="protein sequence ID" value="MCV2883223.1"/>
    <property type="molecule type" value="Genomic_DNA"/>
</dbReference>
<keyword evidence="11" id="KW-0511">Multifunctional enzyme</keyword>
<evidence type="ECO:0000256" key="5">
    <source>
        <dbReference type="ARBA" id="ARBA00007417"/>
    </source>
</evidence>
<evidence type="ECO:0000256" key="8">
    <source>
        <dbReference type="ARBA" id="ARBA00022833"/>
    </source>
</evidence>
<name>A0ABT3A3J0_9ALTE</name>
<dbReference type="EC" id="1.1.1.193" evidence="12"/>
<dbReference type="SUPFAM" id="SSF53597">
    <property type="entry name" value="Dihydrofolate reductase-like"/>
    <property type="match status" value="1"/>
</dbReference>
<protein>
    <recommendedName>
        <fullName evidence="12">Riboflavin biosynthesis protein RibD</fullName>
    </recommendedName>
    <domain>
        <recommendedName>
            <fullName evidence="12">Diaminohydroxyphosphoribosylaminopyrimidine deaminase</fullName>
            <shortName evidence="12">DRAP deaminase</shortName>
            <ecNumber evidence="12">3.5.4.26</ecNumber>
        </recommendedName>
        <alternativeName>
            <fullName evidence="12">Riboflavin-specific deaminase</fullName>
        </alternativeName>
    </domain>
    <domain>
        <recommendedName>
            <fullName evidence="12">5-amino-6-(5-phosphoribosylamino)uracil reductase</fullName>
            <ecNumber evidence="12">1.1.1.193</ecNumber>
        </recommendedName>
        <alternativeName>
            <fullName evidence="12">HTP reductase</fullName>
        </alternativeName>
    </domain>
</protein>
<evidence type="ECO:0000256" key="3">
    <source>
        <dbReference type="ARBA" id="ARBA00004910"/>
    </source>
</evidence>
<evidence type="ECO:0000256" key="6">
    <source>
        <dbReference type="ARBA" id="ARBA00022619"/>
    </source>
</evidence>
<proteinExistence type="inferred from homology"/>
<dbReference type="Pfam" id="PF01872">
    <property type="entry name" value="RibD_C"/>
    <property type="match status" value="1"/>
</dbReference>
<dbReference type="PANTHER" id="PTHR38011:SF7">
    <property type="entry name" value="2,5-DIAMINO-6-RIBOSYLAMINO-4(3H)-PYRIMIDINONE 5'-PHOSPHATE REDUCTASE"/>
    <property type="match status" value="1"/>
</dbReference>
<keyword evidence="6 12" id="KW-0686">Riboflavin biosynthesis</keyword>
<evidence type="ECO:0000313" key="14">
    <source>
        <dbReference type="EMBL" id="MCV2883223.1"/>
    </source>
</evidence>
<accession>A0ABT3A3J0</accession>
<sequence length="360" mass="39026">MNRAIQLAKKGRFTTSPNPNVGCVIVDASGSIVGEGYHQKAGTPHAEVHALHQAGERAIGATAFVTLEPCSHYGRTPPCAQALIDAGVRHVVCAMEDPNPAVSGRGFDMLRKAGITVEVGVLKAQAEAINRGFLTRMRHKRPFVTLKMASSLDGKTALNNGLSQWITGAEARQDVQAHRAASCAILSGSGTVMADNPSLNVRAPEFNHERFDLEESEIRQPARVVLDGRGQMTPELNVWSQSARSYCINSRFNALLPKHVTQWQAPMQSGKIDLTQVCAYLAMQEFNDVWVEAGAKLAGALVKEKLVDELILYQAPKLMGDSSLGLLAFPELTSMHDVIDLQIKDIRQVGKDIKITASLV</sequence>
<evidence type="ECO:0000256" key="10">
    <source>
        <dbReference type="ARBA" id="ARBA00023002"/>
    </source>
</evidence>
<comment type="catalytic activity">
    <reaction evidence="12">
        <text>2,5-diamino-6-hydroxy-4-(5-phosphoribosylamino)-pyrimidine + H2O + H(+) = 5-amino-6-(5-phospho-D-ribosylamino)uracil + NH4(+)</text>
        <dbReference type="Rhea" id="RHEA:21868"/>
        <dbReference type="ChEBI" id="CHEBI:15377"/>
        <dbReference type="ChEBI" id="CHEBI:15378"/>
        <dbReference type="ChEBI" id="CHEBI:28938"/>
        <dbReference type="ChEBI" id="CHEBI:58453"/>
        <dbReference type="ChEBI" id="CHEBI:58614"/>
        <dbReference type="EC" id="3.5.4.26"/>
    </reaction>
</comment>
<dbReference type="NCBIfam" id="TIGR00227">
    <property type="entry name" value="ribD_Cterm"/>
    <property type="match status" value="1"/>
</dbReference>
<dbReference type="InterPro" id="IPR002125">
    <property type="entry name" value="CMP_dCMP_dom"/>
</dbReference>
<dbReference type="InterPro" id="IPR016193">
    <property type="entry name" value="Cytidine_deaminase-like"/>
</dbReference>
<dbReference type="InterPro" id="IPR016192">
    <property type="entry name" value="APOBEC/CMP_deaminase_Zn-bd"/>
</dbReference>
<keyword evidence="9 12" id="KW-0521">NADP</keyword>
<keyword evidence="15" id="KW-1185">Reference proteome</keyword>
<dbReference type="CDD" id="cd01284">
    <property type="entry name" value="Riboflavin_deaminase-reductase"/>
    <property type="match status" value="1"/>
</dbReference>
<dbReference type="SUPFAM" id="SSF53927">
    <property type="entry name" value="Cytidine deaminase-like"/>
    <property type="match status" value="1"/>
</dbReference>
<dbReference type="Pfam" id="PF00383">
    <property type="entry name" value="dCMP_cyt_deam_1"/>
    <property type="match status" value="1"/>
</dbReference>
<dbReference type="InterPro" id="IPR011549">
    <property type="entry name" value="RibD_C"/>
</dbReference>
<organism evidence="14 15">
    <name type="scientific">Fluctibacter corallii</name>
    <dbReference type="NCBI Taxonomy" id="2984329"/>
    <lineage>
        <taxon>Bacteria</taxon>
        <taxon>Pseudomonadati</taxon>
        <taxon>Pseudomonadota</taxon>
        <taxon>Gammaproteobacteria</taxon>
        <taxon>Alteromonadales</taxon>
        <taxon>Alteromonadaceae</taxon>
        <taxon>Fluctibacter</taxon>
    </lineage>
</organism>
<dbReference type="RefSeq" id="WP_263710965.1">
    <property type="nucleotide sequence ID" value="NZ_JAOWKX010000001.1"/>
</dbReference>
<dbReference type="PANTHER" id="PTHR38011">
    <property type="entry name" value="DIHYDROFOLATE REDUCTASE FAMILY PROTEIN (AFU_ORTHOLOGUE AFUA_8G06820)"/>
    <property type="match status" value="1"/>
</dbReference>
<dbReference type="PROSITE" id="PS00903">
    <property type="entry name" value="CYT_DCMP_DEAMINASES_1"/>
    <property type="match status" value="1"/>
</dbReference>
<comment type="catalytic activity">
    <reaction evidence="12">
        <text>5-amino-6-(5-phospho-D-ribitylamino)uracil + NADP(+) = 5-amino-6-(5-phospho-D-ribosylamino)uracil + NADPH + H(+)</text>
        <dbReference type="Rhea" id="RHEA:17845"/>
        <dbReference type="ChEBI" id="CHEBI:15378"/>
        <dbReference type="ChEBI" id="CHEBI:57783"/>
        <dbReference type="ChEBI" id="CHEBI:58349"/>
        <dbReference type="ChEBI" id="CHEBI:58421"/>
        <dbReference type="ChEBI" id="CHEBI:58453"/>
        <dbReference type="EC" id="1.1.1.193"/>
    </reaction>
</comment>
<gene>
    <name evidence="14" type="primary">ribD</name>
    <name evidence="14" type="ORF">OE749_00760</name>
</gene>
<comment type="similarity">
    <text evidence="4 12">In the N-terminal section; belongs to the cytidine and deoxycytidylate deaminase family.</text>
</comment>
<dbReference type="NCBIfam" id="TIGR00326">
    <property type="entry name" value="eubact_ribD"/>
    <property type="match status" value="1"/>
</dbReference>
<evidence type="ECO:0000256" key="2">
    <source>
        <dbReference type="ARBA" id="ARBA00004882"/>
    </source>
</evidence>
<evidence type="ECO:0000256" key="9">
    <source>
        <dbReference type="ARBA" id="ARBA00022857"/>
    </source>
</evidence>
<comment type="pathway">
    <text evidence="3 12">Cofactor biosynthesis; riboflavin biosynthesis; 5-amino-6-(D-ribitylamino)uracil from GTP: step 3/4.</text>
</comment>
<reference evidence="14 15" key="1">
    <citation type="submission" date="2022-10" db="EMBL/GenBank/DDBJ databases">
        <title>Aestuariibacter sp. AA17 isolated from Montipora capitata coral fragment.</title>
        <authorList>
            <person name="Emsley S.A."/>
            <person name="Pfannmuller K.M."/>
            <person name="Loughran R.M."/>
            <person name="Shlafstein M."/>
            <person name="Papke E."/>
            <person name="Saw J.H."/>
            <person name="Ushijima B."/>
            <person name="Videau P."/>
        </authorList>
    </citation>
    <scope>NUCLEOTIDE SEQUENCE [LARGE SCALE GENOMIC DNA]</scope>
    <source>
        <strain evidence="14 15">AA17</strain>
    </source>
</reference>
<dbReference type="InterPro" id="IPR050765">
    <property type="entry name" value="Riboflavin_Biosynth_HTPR"/>
</dbReference>
<evidence type="ECO:0000256" key="4">
    <source>
        <dbReference type="ARBA" id="ARBA00005259"/>
    </source>
</evidence>
<dbReference type="InterPro" id="IPR024072">
    <property type="entry name" value="DHFR-like_dom_sf"/>
</dbReference>
<dbReference type="EC" id="3.5.4.26" evidence="12"/>
<dbReference type="PROSITE" id="PS51747">
    <property type="entry name" value="CYT_DCMP_DEAMINASES_2"/>
    <property type="match status" value="1"/>
</dbReference>
<dbReference type="Gene3D" id="3.40.140.10">
    <property type="entry name" value="Cytidine Deaminase, domain 2"/>
    <property type="match status" value="1"/>
</dbReference>
<dbReference type="PIRSF" id="PIRSF006769">
    <property type="entry name" value="RibD"/>
    <property type="match status" value="1"/>
</dbReference>
<evidence type="ECO:0000256" key="12">
    <source>
        <dbReference type="PIRNR" id="PIRNR006769"/>
    </source>
</evidence>
<evidence type="ECO:0000259" key="13">
    <source>
        <dbReference type="PROSITE" id="PS51747"/>
    </source>
</evidence>
<feature type="domain" description="CMP/dCMP-type deaminase" evidence="13">
    <location>
        <begin position="1"/>
        <end position="118"/>
    </location>
</feature>
<evidence type="ECO:0000256" key="1">
    <source>
        <dbReference type="ARBA" id="ARBA00002151"/>
    </source>
</evidence>
<dbReference type="Proteomes" id="UP001652504">
    <property type="component" value="Unassembled WGS sequence"/>
</dbReference>
<evidence type="ECO:0000256" key="11">
    <source>
        <dbReference type="ARBA" id="ARBA00023268"/>
    </source>
</evidence>
<comment type="function">
    <text evidence="1 12">Converts 2,5-diamino-6-(ribosylamino)-4(3h)-pyrimidinone 5'-phosphate into 5-amino-6-(ribosylamino)-2,4(1h,3h)-pyrimidinedione 5'-phosphate.</text>
</comment>
<comment type="caution">
    <text evidence="14">The sequence shown here is derived from an EMBL/GenBank/DDBJ whole genome shotgun (WGS) entry which is preliminary data.</text>
</comment>
<dbReference type="GO" id="GO:0008835">
    <property type="term" value="F:diaminohydroxyphosphoribosylaminopyrimidine deaminase activity"/>
    <property type="evidence" value="ECO:0007669"/>
    <property type="project" value="UniProtKB-EC"/>
</dbReference>
<evidence type="ECO:0000256" key="7">
    <source>
        <dbReference type="ARBA" id="ARBA00022723"/>
    </source>
</evidence>
<keyword evidence="7 12" id="KW-0479">Metal-binding</keyword>
<dbReference type="Gene3D" id="3.40.430.10">
    <property type="entry name" value="Dihydrofolate Reductase, subunit A"/>
    <property type="match status" value="1"/>
</dbReference>
<keyword evidence="10 12" id="KW-0560">Oxidoreductase</keyword>
<comment type="cofactor">
    <cofactor evidence="12">
        <name>Zn(2+)</name>
        <dbReference type="ChEBI" id="CHEBI:29105"/>
    </cofactor>
    <text evidence="12">Binds 1 zinc ion.</text>
</comment>